<dbReference type="PRINTS" id="PR00253">
    <property type="entry name" value="GABAARECEPTR"/>
</dbReference>
<dbReference type="InterPro" id="IPR038050">
    <property type="entry name" value="Neuro_actylchol_rec"/>
</dbReference>
<dbReference type="Proteomes" id="UP001283361">
    <property type="component" value="Unassembled WGS sequence"/>
</dbReference>
<evidence type="ECO:0000313" key="4">
    <source>
        <dbReference type="Proteomes" id="UP001283361"/>
    </source>
</evidence>
<dbReference type="InterPro" id="IPR006029">
    <property type="entry name" value="Neurotrans-gated_channel_TM"/>
</dbReference>
<feature type="transmembrane region" description="Helical" evidence="1">
    <location>
        <begin position="14"/>
        <end position="37"/>
    </location>
</feature>
<dbReference type="GO" id="GO:0004888">
    <property type="term" value="F:transmembrane signaling receptor activity"/>
    <property type="evidence" value="ECO:0007669"/>
    <property type="project" value="InterPro"/>
</dbReference>
<proteinExistence type="predicted"/>
<evidence type="ECO:0000313" key="3">
    <source>
        <dbReference type="EMBL" id="KAK3741138.1"/>
    </source>
</evidence>
<dbReference type="GO" id="GO:0005216">
    <property type="term" value="F:monoatomic ion channel activity"/>
    <property type="evidence" value="ECO:0007669"/>
    <property type="project" value="InterPro"/>
</dbReference>
<organism evidence="3 4">
    <name type="scientific">Elysia crispata</name>
    <name type="common">lettuce slug</name>
    <dbReference type="NCBI Taxonomy" id="231223"/>
    <lineage>
        <taxon>Eukaryota</taxon>
        <taxon>Metazoa</taxon>
        <taxon>Spiralia</taxon>
        <taxon>Lophotrochozoa</taxon>
        <taxon>Mollusca</taxon>
        <taxon>Gastropoda</taxon>
        <taxon>Heterobranchia</taxon>
        <taxon>Euthyneura</taxon>
        <taxon>Panpulmonata</taxon>
        <taxon>Sacoglossa</taxon>
        <taxon>Placobranchoidea</taxon>
        <taxon>Plakobranchidae</taxon>
        <taxon>Elysia</taxon>
    </lineage>
</organism>
<dbReference type="InterPro" id="IPR006028">
    <property type="entry name" value="GABAA/Glycine_rcpt"/>
</dbReference>
<dbReference type="Gene3D" id="1.20.58.390">
    <property type="entry name" value="Neurotransmitter-gated ion-channel transmembrane domain"/>
    <property type="match status" value="1"/>
</dbReference>
<dbReference type="EMBL" id="JAWDGP010006444">
    <property type="protein sequence ID" value="KAK3741138.1"/>
    <property type="molecule type" value="Genomic_DNA"/>
</dbReference>
<dbReference type="SUPFAM" id="SSF90112">
    <property type="entry name" value="Neurotransmitter-gated ion-channel transmembrane pore"/>
    <property type="match status" value="1"/>
</dbReference>
<gene>
    <name evidence="3" type="ORF">RRG08_042505</name>
</gene>
<dbReference type="GO" id="GO:0016020">
    <property type="term" value="C:membrane"/>
    <property type="evidence" value="ECO:0007669"/>
    <property type="project" value="InterPro"/>
</dbReference>
<evidence type="ECO:0000259" key="2">
    <source>
        <dbReference type="Pfam" id="PF02932"/>
    </source>
</evidence>
<reference evidence="3" key="1">
    <citation type="journal article" date="2023" name="G3 (Bethesda)">
        <title>A reference genome for the long-term kleptoplast-retaining sea slug Elysia crispata morphotype clarki.</title>
        <authorList>
            <person name="Eastman K.E."/>
            <person name="Pendleton A.L."/>
            <person name="Shaikh M.A."/>
            <person name="Suttiyut T."/>
            <person name="Ogas R."/>
            <person name="Tomko P."/>
            <person name="Gavelis G."/>
            <person name="Widhalm J.R."/>
            <person name="Wisecaver J.H."/>
        </authorList>
    </citation>
    <scope>NUCLEOTIDE SEQUENCE</scope>
    <source>
        <strain evidence="3">ECLA1</strain>
    </source>
</reference>
<keyword evidence="1" id="KW-1133">Transmembrane helix</keyword>
<evidence type="ECO:0000256" key="1">
    <source>
        <dbReference type="SAM" id="Phobius"/>
    </source>
</evidence>
<sequence length="119" mass="13063">MGGGVVSYIKAIDVWMAACLAFVFSSLLEFAIVNAFARRLVPTSVSWGVMMEAEPLTDKSKSNGVARPDVVNSMSAISPNWMPDPHGLTRANQIDKVSMFLFPLGFLAFIAIYVLTYRQ</sequence>
<dbReference type="InterPro" id="IPR036719">
    <property type="entry name" value="Neuro-gated_channel_TM_sf"/>
</dbReference>
<protein>
    <recommendedName>
        <fullName evidence="2">Neurotransmitter-gated ion-channel transmembrane domain-containing protein</fullName>
    </recommendedName>
</protein>
<feature type="transmembrane region" description="Helical" evidence="1">
    <location>
        <begin position="97"/>
        <end position="116"/>
    </location>
</feature>
<dbReference type="Pfam" id="PF02932">
    <property type="entry name" value="Neur_chan_memb"/>
    <property type="match status" value="1"/>
</dbReference>
<keyword evidence="1" id="KW-0812">Transmembrane</keyword>
<comment type="caution">
    <text evidence="3">The sequence shown here is derived from an EMBL/GenBank/DDBJ whole genome shotgun (WGS) entry which is preliminary data.</text>
</comment>
<dbReference type="AlphaFoldDB" id="A0AAE0YEF6"/>
<keyword evidence="4" id="KW-1185">Reference proteome</keyword>
<name>A0AAE0YEF6_9GAST</name>
<feature type="domain" description="Neurotransmitter-gated ion-channel transmembrane" evidence="2">
    <location>
        <begin position="6"/>
        <end position="39"/>
    </location>
</feature>
<keyword evidence="1" id="KW-0472">Membrane</keyword>
<accession>A0AAE0YEF6</accession>